<feature type="domain" description="HTH tetR-type" evidence="3">
    <location>
        <begin position="8"/>
        <end position="68"/>
    </location>
</feature>
<dbReference type="EMBL" id="JAATJC010000001">
    <property type="protein sequence ID" value="NJC04297.1"/>
    <property type="molecule type" value="Genomic_DNA"/>
</dbReference>
<dbReference type="PROSITE" id="PS50977">
    <property type="entry name" value="HTH_TETR_2"/>
    <property type="match status" value="1"/>
</dbReference>
<reference evidence="4 5" key="1">
    <citation type="submission" date="2020-03" db="EMBL/GenBank/DDBJ databases">
        <title>Genomic Encyclopedia of Type Strains, Phase IV (KMG-IV): sequencing the most valuable type-strain genomes for metagenomic binning, comparative biology and taxonomic classification.</title>
        <authorList>
            <person name="Goeker M."/>
        </authorList>
    </citation>
    <scope>NUCLEOTIDE SEQUENCE [LARGE SCALE GENOMIC DNA]</scope>
    <source>
        <strain evidence="4 5">DSM 16846</strain>
    </source>
</reference>
<dbReference type="InterPro" id="IPR001647">
    <property type="entry name" value="HTH_TetR"/>
</dbReference>
<dbReference type="Proteomes" id="UP000558192">
    <property type="component" value="Unassembled WGS sequence"/>
</dbReference>
<proteinExistence type="predicted"/>
<keyword evidence="5" id="KW-1185">Reference proteome</keyword>
<evidence type="ECO:0000256" key="2">
    <source>
        <dbReference type="PROSITE-ProRule" id="PRU00335"/>
    </source>
</evidence>
<dbReference type="GO" id="GO:0003677">
    <property type="term" value="F:DNA binding"/>
    <property type="evidence" value="ECO:0007669"/>
    <property type="project" value="UniProtKB-UniRule"/>
</dbReference>
<accession>A0A7X6BFT5</accession>
<evidence type="ECO:0000313" key="5">
    <source>
        <dbReference type="Proteomes" id="UP000558192"/>
    </source>
</evidence>
<organism evidence="4 5">
    <name type="scientific">Sphingomonas kaistensis</name>
    <dbReference type="NCBI Taxonomy" id="298708"/>
    <lineage>
        <taxon>Bacteria</taxon>
        <taxon>Pseudomonadati</taxon>
        <taxon>Pseudomonadota</taxon>
        <taxon>Alphaproteobacteria</taxon>
        <taxon>Sphingomonadales</taxon>
        <taxon>Sphingomonadaceae</taxon>
        <taxon>Sphingomonas</taxon>
    </lineage>
</organism>
<dbReference type="Pfam" id="PF00440">
    <property type="entry name" value="TetR_N"/>
    <property type="match status" value="1"/>
</dbReference>
<comment type="caution">
    <text evidence="4">The sequence shown here is derived from an EMBL/GenBank/DDBJ whole genome shotgun (WGS) entry which is preliminary data.</text>
</comment>
<keyword evidence="1 2" id="KW-0238">DNA-binding</keyword>
<feature type="DNA-binding region" description="H-T-H motif" evidence="2">
    <location>
        <begin position="31"/>
        <end position="50"/>
    </location>
</feature>
<sequence length="191" mass="20206">MRKRVSPGESRAAAVAAARELLKSEGAAAVTLQAVAGRVGRTHANLLHHFGTAAGLQRALAEDIAQTVAASIEGVIKQRRAGQATERDVVDAMFEAFRREGAGELIGWVALTRQREALEPVIATIERIIRTMRALGDPRPVDRMTLALTLLAIGDSLAGEEVARACGLDRGAIREVAATTIEALAGSPLRD</sequence>
<dbReference type="AlphaFoldDB" id="A0A7X6BFT5"/>
<evidence type="ECO:0000256" key="1">
    <source>
        <dbReference type="ARBA" id="ARBA00023125"/>
    </source>
</evidence>
<evidence type="ECO:0000259" key="3">
    <source>
        <dbReference type="PROSITE" id="PS50977"/>
    </source>
</evidence>
<dbReference type="InterPro" id="IPR009057">
    <property type="entry name" value="Homeodomain-like_sf"/>
</dbReference>
<gene>
    <name evidence="4" type="ORF">GGQ97_000090</name>
</gene>
<dbReference type="Gene3D" id="1.10.357.10">
    <property type="entry name" value="Tetracycline Repressor, domain 2"/>
    <property type="match status" value="1"/>
</dbReference>
<dbReference type="RefSeq" id="WP_245197775.1">
    <property type="nucleotide sequence ID" value="NZ_JAATJC010000001.1"/>
</dbReference>
<evidence type="ECO:0000313" key="4">
    <source>
        <dbReference type="EMBL" id="NJC04297.1"/>
    </source>
</evidence>
<protein>
    <submittedName>
        <fullName evidence="4">AcrR family transcriptional regulator</fullName>
    </submittedName>
</protein>
<name>A0A7X6BFT5_9SPHN</name>
<dbReference type="SUPFAM" id="SSF46689">
    <property type="entry name" value="Homeodomain-like"/>
    <property type="match status" value="1"/>
</dbReference>